<dbReference type="InterPro" id="IPR046349">
    <property type="entry name" value="C1-like_sf"/>
</dbReference>
<proteinExistence type="predicted"/>
<dbReference type="Pfam" id="PF03107">
    <property type="entry name" value="C1_2"/>
    <property type="match status" value="5"/>
</dbReference>
<evidence type="ECO:0000259" key="2">
    <source>
        <dbReference type="Pfam" id="PF03107"/>
    </source>
</evidence>
<evidence type="ECO:0000256" key="1">
    <source>
        <dbReference type="ARBA" id="ARBA00022737"/>
    </source>
</evidence>
<dbReference type="Proteomes" id="UP000694864">
    <property type="component" value="Chromosome 8"/>
</dbReference>
<dbReference type="RefSeq" id="XP_010420935.1">
    <property type="nucleotide sequence ID" value="XM_010422633.2"/>
</dbReference>
<organism evidence="3 4">
    <name type="scientific">Camelina sativa</name>
    <name type="common">False flax</name>
    <name type="synonym">Myagrum sativum</name>
    <dbReference type="NCBI Taxonomy" id="90675"/>
    <lineage>
        <taxon>Eukaryota</taxon>
        <taxon>Viridiplantae</taxon>
        <taxon>Streptophyta</taxon>
        <taxon>Embryophyta</taxon>
        <taxon>Tracheophyta</taxon>
        <taxon>Spermatophyta</taxon>
        <taxon>Magnoliopsida</taxon>
        <taxon>eudicotyledons</taxon>
        <taxon>Gunneridae</taxon>
        <taxon>Pentapetalae</taxon>
        <taxon>rosids</taxon>
        <taxon>malvids</taxon>
        <taxon>Brassicales</taxon>
        <taxon>Brassicaceae</taxon>
        <taxon>Camelineae</taxon>
        <taxon>Camelina</taxon>
    </lineage>
</organism>
<dbReference type="PANTHER" id="PTHR32410:SF181">
    <property type="entry name" value="CYSTEINE_HISTIDINE-RICH C1 DOMAIN FAMILY PROTEIN"/>
    <property type="match status" value="1"/>
</dbReference>
<feature type="domain" description="DC1" evidence="2">
    <location>
        <begin position="252"/>
        <end position="300"/>
    </location>
</feature>
<dbReference type="InterPro" id="IPR004146">
    <property type="entry name" value="DC1"/>
</dbReference>
<gene>
    <name evidence="4" type="primary">LOC104706437</name>
</gene>
<feature type="domain" description="DC1" evidence="2">
    <location>
        <begin position="199"/>
        <end position="242"/>
    </location>
</feature>
<reference evidence="4" key="2">
    <citation type="submission" date="2025-08" db="UniProtKB">
        <authorList>
            <consortium name="RefSeq"/>
        </authorList>
    </citation>
    <scope>IDENTIFICATION</scope>
    <source>
        <tissue evidence="4">Leaf</tissue>
    </source>
</reference>
<dbReference type="GeneID" id="104706437"/>
<sequence length="497" mass="57693">MDSNGGFHEVEKNGKLFLVYHHPKYCPIPEIHTPTSSAELSLQPLFLCPNERQQRHVFYKHGFYLLSSSPEYVIPTTTDSSDHHVLPLFWCNNKEFDADGGCDLCRGSNFGTDYYFCNYCDDKFHRECIQSPLKINHPYHPQHPLQLLLRYYGDSDDIECLCCRILANGLMYHCTICQIFMHPTCAMKPIPFVVDPPKNHVHPLMFFSRQTCLTCNLCGWLRQVCPTYICVRCNFVSHTDCMNLPHIIKISRHHHRISFTLSFPSRSERFCGVCRQSIKGDHSVYTCDTCSNYIVHPICATWKNVWDGKELEGVPEEDDITQDVGPFEMISEGVILYFLHDHHLRLEVNILYDENKFCQACVLPIYEGDLYSCMECEFILHETCSKAPRRIQHALHLHPLKMKQFHNRDYSSCDACGRMYNGFGYACNYKGGDCFNLDVRCVTLPYKAKYQHYDTHPLTLLWGDEVSEKDWCEVCERNLQDTGAKVFYGSKSVLRVQ</sequence>
<evidence type="ECO:0000313" key="3">
    <source>
        <dbReference type="Proteomes" id="UP000694864"/>
    </source>
</evidence>
<accession>A0ABM0T4X6</accession>
<dbReference type="InterPro" id="IPR053192">
    <property type="entry name" value="Vacuole_Formation_Reg"/>
</dbReference>
<name>A0ABM0T4X6_CAMSA</name>
<feature type="domain" description="DC1" evidence="2">
    <location>
        <begin position="338"/>
        <end position="384"/>
    </location>
</feature>
<keyword evidence="3" id="KW-1185">Reference proteome</keyword>
<dbReference type="PANTHER" id="PTHR32410">
    <property type="entry name" value="CYSTEINE/HISTIDINE-RICH C1 DOMAIN FAMILY PROTEIN"/>
    <property type="match status" value="1"/>
</dbReference>
<reference evidence="3" key="1">
    <citation type="journal article" date="2014" name="Nat. Commun.">
        <title>The emerging biofuel crop Camelina sativa retains a highly undifferentiated hexaploid genome structure.</title>
        <authorList>
            <person name="Kagale S."/>
            <person name="Koh C."/>
            <person name="Nixon J."/>
            <person name="Bollina V."/>
            <person name="Clarke W.E."/>
            <person name="Tuteja R."/>
            <person name="Spillane C."/>
            <person name="Robinson S.J."/>
            <person name="Links M.G."/>
            <person name="Clarke C."/>
            <person name="Higgins E.E."/>
            <person name="Huebert T."/>
            <person name="Sharpe A.G."/>
            <person name="Parkin I.A."/>
        </authorList>
    </citation>
    <scope>NUCLEOTIDE SEQUENCE [LARGE SCALE GENOMIC DNA]</scope>
    <source>
        <strain evidence="3">cv. DH55</strain>
    </source>
</reference>
<evidence type="ECO:0000313" key="4">
    <source>
        <dbReference type="RefSeq" id="XP_010420935.1"/>
    </source>
</evidence>
<keyword evidence="1" id="KW-0677">Repeat</keyword>
<feature type="domain" description="DC1" evidence="2">
    <location>
        <begin position="395"/>
        <end position="442"/>
    </location>
</feature>
<protein>
    <submittedName>
        <fullName evidence="4">Uncharacterized protein LOC104706437</fullName>
    </submittedName>
</protein>
<feature type="domain" description="DC1" evidence="2">
    <location>
        <begin position="138"/>
        <end position="186"/>
    </location>
</feature>
<dbReference type="SUPFAM" id="SSF57889">
    <property type="entry name" value="Cysteine-rich domain"/>
    <property type="match status" value="3"/>
</dbReference>